<feature type="region of interest" description="Disordered" evidence="1">
    <location>
        <begin position="171"/>
        <end position="196"/>
    </location>
</feature>
<evidence type="ECO:0000256" key="1">
    <source>
        <dbReference type="SAM" id="MobiDB-lite"/>
    </source>
</evidence>
<dbReference type="EMBL" id="JARBHB010000002">
    <property type="protein sequence ID" value="KAJ8891628.1"/>
    <property type="molecule type" value="Genomic_DNA"/>
</dbReference>
<comment type="caution">
    <text evidence="2">The sequence shown here is derived from an EMBL/GenBank/DDBJ whole genome shotgun (WGS) entry which is preliminary data.</text>
</comment>
<proteinExistence type="predicted"/>
<feature type="compositionally biased region" description="Low complexity" evidence="1">
    <location>
        <begin position="508"/>
        <end position="517"/>
    </location>
</feature>
<reference evidence="2 3" key="1">
    <citation type="submission" date="2023-02" db="EMBL/GenBank/DDBJ databases">
        <title>LHISI_Scaffold_Assembly.</title>
        <authorList>
            <person name="Stuart O.P."/>
            <person name="Cleave R."/>
            <person name="Magrath M.J.L."/>
            <person name="Mikheyev A.S."/>
        </authorList>
    </citation>
    <scope>NUCLEOTIDE SEQUENCE [LARGE SCALE GENOMIC DNA]</scope>
    <source>
        <strain evidence="2">Daus_M_001</strain>
        <tissue evidence="2">Leg muscle</tissue>
    </source>
</reference>
<feature type="region of interest" description="Disordered" evidence="1">
    <location>
        <begin position="1"/>
        <end position="49"/>
    </location>
</feature>
<feature type="compositionally biased region" description="Low complexity" evidence="1">
    <location>
        <begin position="69"/>
        <end position="82"/>
    </location>
</feature>
<feature type="region of interest" description="Disordered" evidence="1">
    <location>
        <begin position="69"/>
        <end position="89"/>
    </location>
</feature>
<feature type="region of interest" description="Disordered" evidence="1">
    <location>
        <begin position="462"/>
        <end position="557"/>
    </location>
</feature>
<gene>
    <name evidence="2" type="ORF">PR048_004156</name>
</gene>
<evidence type="ECO:0000313" key="2">
    <source>
        <dbReference type="EMBL" id="KAJ8891628.1"/>
    </source>
</evidence>
<sequence length="668" mass="74791">MSSRRPPAGETLSSSSLPSSVFNPSEDTSDPTSHRHRHPQRAGHSTSWFRGQWSTRHARAYAIFSSCSTSGTPSSSGNTNSSLNWVSSPSGKPPAEVARKLLDYQKYAQGQEFKYSQCTIQTAVHTKPNIIFQYLHFDSYHLYHAKKKLLPYSLPTRAKIICSTNKHSLTGATPGTSSTNRFSKPSQIPKTQTNVNNSDIPQALETSLLRASSGLSKLRNILHSGYKILASSPQTQDLFSKPSRLVFNRPLTSTTNWKDFLKFFLRTVLILQYGLCQMLYCTLYIPHLRRLQKCNGKYSTLQCQHCNVEYIGLTTNTLWQRMNGHRADTKQAIAGHINNLQDKLVAHAPSYNKDFNSCYSTRVARALPPSCNSSELRRWELANQFITKSSVHALHCISKPRGCCGHMVLRHAQCRQQCPSLHPRREKPLPSGHLYAPPNYCAVLGSAIDIYFRAFPGNHGRIQPGHNSSHQVSVPEGAETHPAVHLPKWEDEPSSQAGDLSWHPEPQPLTATQQPPLQEERAHNHPPVPGGPKLATAGDKNPAPASQPTREQQVLRHKPAWQVSRIILETHVPVHVAIFSARGHEEAGPTTFSQFLYRSTFKERRVQHLIRHSDPLSLPTSPFPEEKGEEAITRSFCLADQHQLHAYRERALLQPPLQVIHSGCTATF</sequence>
<keyword evidence="3" id="KW-1185">Reference proteome</keyword>
<protein>
    <recommendedName>
        <fullName evidence="4">GIY-YIG domain-containing protein</fullName>
    </recommendedName>
</protein>
<evidence type="ECO:0000313" key="3">
    <source>
        <dbReference type="Proteomes" id="UP001159363"/>
    </source>
</evidence>
<evidence type="ECO:0008006" key="4">
    <source>
        <dbReference type="Google" id="ProtNLM"/>
    </source>
</evidence>
<organism evidence="2 3">
    <name type="scientific">Dryococelus australis</name>
    <dbReference type="NCBI Taxonomy" id="614101"/>
    <lineage>
        <taxon>Eukaryota</taxon>
        <taxon>Metazoa</taxon>
        <taxon>Ecdysozoa</taxon>
        <taxon>Arthropoda</taxon>
        <taxon>Hexapoda</taxon>
        <taxon>Insecta</taxon>
        <taxon>Pterygota</taxon>
        <taxon>Neoptera</taxon>
        <taxon>Polyneoptera</taxon>
        <taxon>Phasmatodea</taxon>
        <taxon>Verophasmatodea</taxon>
        <taxon>Anareolatae</taxon>
        <taxon>Phasmatidae</taxon>
        <taxon>Eurycanthinae</taxon>
        <taxon>Dryococelus</taxon>
    </lineage>
</organism>
<name>A0ABQ9I4P2_9NEOP</name>
<accession>A0ABQ9I4P2</accession>
<dbReference type="Proteomes" id="UP001159363">
    <property type="component" value="Chromosome 2"/>
</dbReference>